<feature type="compositionally biased region" description="Low complexity" evidence="1">
    <location>
        <begin position="407"/>
        <end position="421"/>
    </location>
</feature>
<proteinExistence type="predicted"/>
<dbReference type="Proteomes" id="UP001642360">
    <property type="component" value="Unassembled WGS sequence"/>
</dbReference>
<evidence type="ECO:0000313" key="3">
    <source>
        <dbReference type="Proteomes" id="UP001642360"/>
    </source>
</evidence>
<accession>A0ABC8QYC0</accession>
<reference evidence="2 3" key="1">
    <citation type="submission" date="2024-02" db="EMBL/GenBank/DDBJ databases">
        <authorList>
            <person name="Vignale AGUSTIN F."/>
            <person name="Sosa J E."/>
            <person name="Modenutti C."/>
        </authorList>
    </citation>
    <scope>NUCLEOTIDE SEQUENCE [LARGE SCALE GENOMIC DNA]</scope>
</reference>
<feature type="region of interest" description="Disordered" evidence="1">
    <location>
        <begin position="184"/>
        <end position="219"/>
    </location>
</feature>
<comment type="caution">
    <text evidence="2">The sequence shown here is derived from an EMBL/GenBank/DDBJ whole genome shotgun (WGS) entry which is preliminary data.</text>
</comment>
<dbReference type="AlphaFoldDB" id="A0ABC8QYC0"/>
<organism evidence="2 3">
    <name type="scientific">Ilex paraguariensis</name>
    <name type="common">yerba mate</name>
    <dbReference type="NCBI Taxonomy" id="185542"/>
    <lineage>
        <taxon>Eukaryota</taxon>
        <taxon>Viridiplantae</taxon>
        <taxon>Streptophyta</taxon>
        <taxon>Embryophyta</taxon>
        <taxon>Tracheophyta</taxon>
        <taxon>Spermatophyta</taxon>
        <taxon>Magnoliopsida</taxon>
        <taxon>eudicotyledons</taxon>
        <taxon>Gunneridae</taxon>
        <taxon>Pentapetalae</taxon>
        <taxon>asterids</taxon>
        <taxon>campanulids</taxon>
        <taxon>Aquifoliales</taxon>
        <taxon>Aquifoliaceae</taxon>
        <taxon>Ilex</taxon>
    </lineage>
</organism>
<keyword evidence="3" id="KW-1185">Reference proteome</keyword>
<name>A0ABC8QYC0_9AQUA</name>
<dbReference type="EMBL" id="CAUOFW020000822">
    <property type="protein sequence ID" value="CAK9137485.1"/>
    <property type="molecule type" value="Genomic_DNA"/>
</dbReference>
<evidence type="ECO:0000313" key="2">
    <source>
        <dbReference type="EMBL" id="CAK9137485.1"/>
    </source>
</evidence>
<gene>
    <name evidence="2" type="ORF">ILEXP_LOCUS4507</name>
</gene>
<protein>
    <submittedName>
        <fullName evidence="2">Uncharacterized protein</fullName>
    </submittedName>
</protein>
<sequence length="493" mass="55456">MMDMKKRNVEDDDFESTFEDFEKYFTSSDPSFLSLENLLKDKTESLPLFESNSENGLNPTIPIPYSGRSIVSQNVPANGQNFLPTSGFINMPSGGHGTISSMSDSTPPVVSQFSPQLIENTLPYRIINSMPNFEPPQALSLNLSSNSVNSLLDSFKSSNQKERINRMPSSIPIDRRGNGIALTTRGSSSMAPPTRPPRHVLGKQPLPPPPLLSGGAGQEGRWRIRKTPPAMQEEPAETDGQRLKRILINREPTIEAKEEKRLSLFELEQKQKNLQAESMNFSARLLQMKREPIRLDALNYNMKQRWINAGEQLRLQNSLNEAKRNDVKNKGIPGLGNQHLRLTGLCSSSQDRSPAMHGTSAMALPSQFHLQSLHKQQQQPSFASFKNNSSGLLEDLVMNHQLTPIPNQHQHQNQNHQQQHHLSPSLNYHEVYNPPNINQSPELQVKMPQQLQHPNLSFHPDHSPLMMNAIPLTVPQSASNQVRVLHLSRSYQN</sequence>
<evidence type="ECO:0000256" key="1">
    <source>
        <dbReference type="SAM" id="MobiDB-lite"/>
    </source>
</evidence>
<feature type="region of interest" description="Disordered" evidence="1">
    <location>
        <begin position="406"/>
        <end position="428"/>
    </location>
</feature>